<dbReference type="Proteomes" id="UP000249482">
    <property type="component" value="Unassembled WGS sequence"/>
</dbReference>
<dbReference type="EMBL" id="QKWZ01001244">
    <property type="protein sequence ID" value="PZT59278.1"/>
    <property type="molecule type" value="Genomic_DNA"/>
</dbReference>
<proteinExistence type="predicted"/>
<name>A0A2W6NUW3_ECOLX</name>
<dbReference type="AlphaFoldDB" id="A0A2W6NUW3"/>
<reference evidence="1 2" key="1">
    <citation type="submission" date="2018-06" db="EMBL/GenBank/DDBJ databases">
        <title>Draft genome sequence of mcr-1-harboring Escherichia coli isolated from wound infection of a hospitalized patient, in Bolivia.</title>
        <authorList>
            <person name="Munoz M.E."/>
            <person name="Moura Q."/>
            <person name="Ventura P.R.M."/>
            <person name="Bustos L.R."/>
            <person name="Ovando B.G."/>
            <person name="Terrazas D.I.V."/>
            <person name="Yarhui N.B."/>
            <person name="Cerdeira L."/>
            <person name="Lincopan N."/>
        </authorList>
    </citation>
    <scope>NUCLEOTIDE SEQUENCE [LARGE SCALE GENOMIC DNA]</scope>
    <source>
        <strain evidence="1 2">EcMLT</strain>
    </source>
</reference>
<evidence type="ECO:0000313" key="1">
    <source>
        <dbReference type="EMBL" id="PZT59278.1"/>
    </source>
</evidence>
<accession>A0A2W6NUW3</accession>
<protein>
    <submittedName>
        <fullName evidence="1">Uncharacterized protein</fullName>
    </submittedName>
</protein>
<comment type="caution">
    <text evidence="1">The sequence shown here is derived from an EMBL/GenBank/DDBJ whole genome shotgun (WGS) entry which is preliminary data.</text>
</comment>
<gene>
    <name evidence="1" type="ORF">DNQ45_29945</name>
</gene>
<sequence>MRFDMEALNVLVDKDFEDDGLYAVTLWVNLDPPRYISISRDEFEDPDSIYIEAQDQIYGKKTTSLKYLISGSILKLYFIPESTEVFHWNHSQEVSININESTKYEIHSTLKKIFDI</sequence>
<evidence type="ECO:0000313" key="2">
    <source>
        <dbReference type="Proteomes" id="UP000249482"/>
    </source>
</evidence>
<organism evidence="1 2">
    <name type="scientific">Escherichia coli</name>
    <dbReference type="NCBI Taxonomy" id="562"/>
    <lineage>
        <taxon>Bacteria</taxon>
        <taxon>Pseudomonadati</taxon>
        <taxon>Pseudomonadota</taxon>
        <taxon>Gammaproteobacteria</taxon>
        <taxon>Enterobacterales</taxon>
        <taxon>Enterobacteriaceae</taxon>
        <taxon>Escherichia</taxon>
    </lineage>
</organism>